<keyword evidence="2" id="KW-1185">Reference proteome</keyword>
<evidence type="ECO:0000313" key="2">
    <source>
        <dbReference type="Proteomes" id="UP000054342"/>
    </source>
</evidence>
<dbReference type="AlphaFoldDB" id="A0A0D2F3I6"/>
<protein>
    <submittedName>
        <fullName evidence="1">Uncharacterized protein</fullName>
    </submittedName>
</protein>
<reference evidence="1 2" key="1">
    <citation type="submission" date="2015-01" db="EMBL/GenBank/DDBJ databases">
        <title>The Genome Sequence of Exophiala xenobiotica CBS118157.</title>
        <authorList>
            <consortium name="The Broad Institute Genomics Platform"/>
            <person name="Cuomo C."/>
            <person name="de Hoog S."/>
            <person name="Gorbushina A."/>
            <person name="Stielow B."/>
            <person name="Teixiera M."/>
            <person name="Abouelleil A."/>
            <person name="Chapman S.B."/>
            <person name="Priest M."/>
            <person name="Young S.K."/>
            <person name="Wortman J."/>
            <person name="Nusbaum C."/>
            <person name="Birren B."/>
        </authorList>
    </citation>
    <scope>NUCLEOTIDE SEQUENCE [LARGE SCALE GENOMIC DNA]</scope>
    <source>
        <strain evidence="1 2">CBS 118157</strain>
    </source>
</reference>
<dbReference type="Proteomes" id="UP000054342">
    <property type="component" value="Unassembled WGS sequence"/>
</dbReference>
<organism evidence="1 2">
    <name type="scientific">Exophiala xenobiotica</name>
    <dbReference type="NCBI Taxonomy" id="348802"/>
    <lineage>
        <taxon>Eukaryota</taxon>
        <taxon>Fungi</taxon>
        <taxon>Dikarya</taxon>
        <taxon>Ascomycota</taxon>
        <taxon>Pezizomycotina</taxon>
        <taxon>Eurotiomycetes</taxon>
        <taxon>Chaetothyriomycetidae</taxon>
        <taxon>Chaetothyriales</taxon>
        <taxon>Herpotrichiellaceae</taxon>
        <taxon>Exophiala</taxon>
    </lineage>
</organism>
<name>A0A0D2F3I6_9EURO</name>
<dbReference type="RefSeq" id="XP_013322069.1">
    <property type="nucleotide sequence ID" value="XM_013466615.1"/>
</dbReference>
<accession>A0A0D2F3I6</accession>
<proteinExistence type="predicted"/>
<dbReference type="OrthoDB" id="10528967at2759"/>
<sequence length="332" mass="37121">MSPSDLSKASRSELLDLSRMSLSDLYKTSPSDLPKMFPSIPSVWKDPRRTRLAWKRSRMMLAKLATPPALTSASTLAPPPTPTPVLTGSFISKPCPSTADLITTDHINLVRSRKKRFTETYEPFRRCLAAIDQAGRNRTAIRQALKFASQTTNSPPMAQLFHDVCQDRVMKPEIVGKLESIMDNPDPNGYSGPPSRLEHQSTTSKTLAATSTAIAGARLTAARRAFWTYNELWAIADMIHSTMLGFSRRVKMYLAVVRRVRRSARTTGQQTQIETLTQALIQTTLSENGCDVKESGASVTPARRMIPWEMVWLETDHWKQKLREILQSSTTG</sequence>
<dbReference type="EMBL" id="KN847317">
    <property type="protein sequence ID" value="KIW61485.1"/>
    <property type="molecule type" value="Genomic_DNA"/>
</dbReference>
<gene>
    <name evidence="1" type="ORF">PV05_01604</name>
</gene>
<dbReference type="GeneID" id="25323512"/>
<dbReference type="HOGENOM" id="CLU_836874_0_0_1"/>
<evidence type="ECO:0000313" key="1">
    <source>
        <dbReference type="EMBL" id="KIW61485.1"/>
    </source>
</evidence>